<feature type="region of interest" description="Disordered" evidence="1">
    <location>
        <begin position="118"/>
        <end position="142"/>
    </location>
</feature>
<evidence type="ECO:0000313" key="2">
    <source>
        <dbReference type="EMBL" id="KAL2052615.1"/>
    </source>
</evidence>
<sequence length="142" mass="16262">MADLRVRYSGVTKALRPALKELAARTVQNLRDDDHYHLSGRNRQHYNRFKAQWDANLHEEIARINAITTMKMENEAAKTGYAQQEVGDAYGRKIEGIRADRMVDIELEQTVFQIEHGLRGERSGASGGEVERRRGQKHGMRS</sequence>
<evidence type="ECO:0008006" key="4">
    <source>
        <dbReference type="Google" id="ProtNLM"/>
    </source>
</evidence>
<gene>
    <name evidence="2" type="ORF">ABVK25_007175</name>
</gene>
<protein>
    <recommendedName>
        <fullName evidence="4">Flagellar FliJ protein</fullName>
    </recommendedName>
</protein>
<name>A0ABR4B4C9_9LECA</name>
<evidence type="ECO:0000313" key="3">
    <source>
        <dbReference type="Proteomes" id="UP001590951"/>
    </source>
</evidence>
<dbReference type="EMBL" id="JBHFEH010000026">
    <property type="protein sequence ID" value="KAL2052615.1"/>
    <property type="molecule type" value="Genomic_DNA"/>
</dbReference>
<organism evidence="2 3">
    <name type="scientific">Lepraria finkii</name>
    <dbReference type="NCBI Taxonomy" id="1340010"/>
    <lineage>
        <taxon>Eukaryota</taxon>
        <taxon>Fungi</taxon>
        <taxon>Dikarya</taxon>
        <taxon>Ascomycota</taxon>
        <taxon>Pezizomycotina</taxon>
        <taxon>Lecanoromycetes</taxon>
        <taxon>OSLEUM clade</taxon>
        <taxon>Lecanoromycetidae</taxon>
        <taxon>Lecanorales</taxon>
        <taxon>Lecanorineae</taxon>
        <taxon>Stereocaulaceae</taxon>
        <taxon>Lepraria</taxon>
    </lineage>
</organism>
<proteinExistence type="predicted"/>
<keyword evidence="3" id="KW-1185">Reference proteome</keyword>
<evidence type="ECO:0000256" key="1">
    <source>
        <dbReference type="SAM" id="MobiDB-lite"/>
    </source>
</evidence>
<dbReference type="Proteomes" id="UP001590951">
    <property type="component" value="Unassembled WGS sequence"/>
</dbReference>
<reference evidence="2 3" key="1">
    <citation type="submission" date="2024-09" db="EMBL/GenBank/DDBJ databases">
        <title>Rethinking Asexuality: The Enigmatic Case of Functional Sexual Genes in Lepraria (Stereocaulaceae).</title>
        <authorList>
            <person name="Doellman M."/>
            <person name="Sun Y."/>
            <person name="Barcenas-Pena A."/>
            <person name="Lumbsch H.T."/>
            <person name="Grewe F."/>
        </authorList>
    </citation>
    <scope>NUCLEOTIDE SEQUENCE [LARGE SCALE GENOMIC DNA]</scope>
    <source>
        <strain evidence="2 3">Grewe 0041</strain>
    </source>
</reference>
<comment type="caution">
    <text evidence="2">The sequence shown here is derived from an EMBL/GenBank/DDBJ whole genome shotgun (WGS) entry which is preliminary data.</text>
</comment>
<accession>A0ABR4B4C9</accession>